<protein>
    <recommendedName>
        <fullName evidence="3">DUF6697 domain-containing protein</fullName>
    </recommendedName>
</protein>
<name>A0A165TWX1_9APHY</name>
<sequence length="548" mass="59524">MTVGRFMDNLDHNNATTNLHNMDSQGNGIVNQVLITDQQHDLDPVVTSAELRLERLHLDDALSARDALVQHLAEACVSIRQKTTAIKRLEKEKADLEMQLSFMNGRQGAGGVPPGSRVDRTARDREYAKVQVEVGYLAEMFRRLEQENKQMKAQKNGEQSDVAQQMQIAPVRPSGWLVSLHKILRLVMPAADDEANHSESAGQPAPTATSASVGSSVPPTSYDVVDDDGTSSGRKEGNLQPATPMNIPPDERSRARNVILDALPVTPDTLSDTLKPIVIPSQFTFQDFVTTLPVTLRQQMGSYRLLQESTTSWSGEREEHGYFLTPLFKCATNPRATTVHRWSAADLGTQLNTTTECFYSKNGYWYYTGLYKTFWLDELSPAEWVNLPNETTQAIVKQTLAARKNTAPQNVYETGQLYAAGALRVACIGLQCVGFSHAVYTQLIEAAERCAQTGRWRNNQAVTGSGLATGPGSIWTPPSPKLSPHAPSTVSLAPHPVTLLSPGVRALSPHASSPSAQISILSSKTVPSAGLGDAVESPGLAGEEASSK</sequence>
<reference evidence="4 5" key="1">
    <citation type="journal article" date="2016" name="Mol. Biol. Evol.">
        <title>Comparative Genomics of Early-Diverging Mushroom-Forming Fungi Provides Insights into the Origins of Lignocellulose Decay Capabilities.</title>
        <authorList>
            <person name="Nagy L.G."/>
            <person name="Riley R."/>
            <person name="Tritt A."/>
            <person name="Adam C."/>
            <person name="Daum C."/>
            <person name="Floudas D."/>
            <person name="Sun H."/>
            <person name="Yadav J.S."/>
            <person name="Pangilinan J."/>
            <person name="Larsson K.H."/>
            <person name="Matsuura K."/>
            <person name="Barry K."/>
            <person name="Labutti K."/>
            <person name="Kuo R."/>
            <person name="Ohm R.A."/>
            <person name="Bhattacharya S.S."/>
            <person name="Shirouzu T."/>
            <person name="Yoshinaga Y."/>
            <person name="Martin F.M."/>
            <person name="Grigoriev I.V."/>
            <person name="Hibbett D.S."/>
        </authorList>
    </citation>
    <scope>NUCLEOTIDE SEQUENCE [LARGE SCALE GENOMIC DNA]</scope>
    <source>
        <strain evidence="4 5">L-15889</strain>
    </source>
</reference>
<organism evidence="4 5">
    <name type="scientific">Daedalea quercina L-15889</name>
    <dbReference type="NCBI Taxonomy" id="1314783"/>
    <lineage>
        <taxon>Eukaryota</taxon>
        <taxon>Fungi</taxon>
        <taxon>Dikarya</taxon>
        <taxon>Basidiomycota</taxon>
        <taxon>Agaricomycotina</taxon>
        <taxon>Agaricomycetes</taxon>
        <taxon>Polyporales</taxon>
        <taxon>Fomitopsis</taxon>
    </lineage>
</organism>
<evidence type="ECO:0000256" key="1">
    <source>
        <dbReference type="SAM" id="Coils"/>
    </source>
</evidence>
<dbReference type="AlphaFoldDB" id="A0A165TWX1"/>
<feature type="compositionally biased region" description="Polar residues" evidence="2">
    <location>
        <begin position="198"/>
        <end position="219"/>
    </location>
</feature>
<dbReference type="EMBL" id="KV429034">
    <property type="protein sequence ID" value="KZT74072.1"/>
    <property type="molecule type" value="Genomic_DNA"/>
</dbReference>
<evidence type="ECO:0000259" key="3">
    <source>
        <dbReference type="Pfam" id="PF20411"/>
    </source>
</evidence>
<evidence type="ECO:0000256" key="2">
    <source>
        <dbReference type="SAM" id="MobiDB-lite"/>
    </source>
</evidence>
<dbReference type="Proteomes" id="UP000076727">
    <property type="component" value="Unassembled WGS sequence"/>
</dbReference>
<dbReference type="Pfam" id="PF20411">
    <property type="entry name" value="DUF6697"/>
    <property type="match status" value="1"/>
</dbReference>
<feature type="region of interest" description="Disordered" evidence="2">
    <location>
        <begin position="467"/>
        <end position="487"/>
    </location>
</feature>
<gene>
    <name evidence="4" type="ORF">DAEQUDRAFT_754054</name>
</gene>
<proteinExistence type="predicted"/>
<accession>A0A165TWX1</accession>
<keyword evidence="5" id="KW-1185">Reference proteome</keyword>
<evidence type="ECO:0000313" key="5">
    <source>
        <dbReference type="Proteomes" id="UP000076727"/>
    </source>
</evidence>
<dbReference type="OrthoDB" id="3219211at2759"/>
<keyword evidence="1" id="KW-0175">Coiled coil</keyword>
<evidence type="ECO:0000313" key="4">
    <source>
        <dbReference type="EMBL" id="KZT74072.1"/>
    </source>
</evidence>
<feature type="region of interest" description="Disordered" evidence="2">
    <location>
        <begin position="194"/>
        <end position="251"/>
    </location>
</feature>
<dbReference type="InterPro" id="IPR046520">
    <property type="entry name" value="DUF6697"/>
</dbReference>
<feature type="domain" description="DUF6697" evidence="3">
    <location>
        <begin position="285"/>
        <end position="446"/>
    </location>
</feature>
<feature type="coiled-coil region" evidence="1">
    <location>
        <begin position="79"/>
        <end position="106"/>
    </location>
</feature>